<dbReference type="AlphaFoldDB" id="A0A6I0F4J6"/>
<dbReference type="CDD" id="cd11614">
    <property type="entry name" value="SAF_CpaB_FlgA_like"/>
    <property type="match status" value="1"/>
</dbReference>
<organism evidence="3 4">
    <name type="scientific">Alkaliphilus pronyensis</name>
    <dbReference type="NCBI Taxonomy" id="1482732"/>
    <lineage>
        <taxon>Bacteria</taxon>
        <taxon>Bacillati</taxon>
        <taxon>Bacillota</taxon>
        <taxon>Clostridia</taxon>
        <taxon>Peptostreptococcales</taxon>
        <taxon>Natronincolaceae</taxon>
        <taxon>Alkaliphilus</taxon>
    </lineage>
</organism>
<dbReference type="Proteomes" id="UP000432715">
    <property type="component" value="Unassembled WGS sequence"/>
</dbReference>
<evidence type="ECO:0000259" key="2">
    <source>
        <dbReference type="Pfam" id="PF16976"/>
    </source>
</evidence>
<evidence type="ECO:0000256" key="1">
    <source>
        <dbReference type="SAM" id="MobiDB-lite"/>
    </source>
</evidence>
<evidence type="ECO:0000313" key="3">
    <source>
        <dbReference type="EMBL" id="KAB3536292.1"/>
    </source>
</evidence>
<protein>
    <submittedName>
        <fullName evidence="3">Flp pilus assembly protein CpaB</fullName>
    </submittedName>
</protein>
<reference evidence="3 4" key="1">
    <citation type="submission" date="2019-10" db="EMBL/GenBank/DDBJ databases">
        <title>Alkaliphilus serpentinus sp. nov. and Alkaliphilus pronyensis sp. nov., two novel anaerobic alkaliphilic species isolated from the serpentinized-hosted hydrothermal field of the Prony Bay (New Caledonia).</title>
        <authorList>
            <person name="Postec A."/>
        </authorList>
    </citation>
    <scope>NUCLEOTIDE SEQUENCE [LARGE SCALE GENOMIC DNA]</scope>
    <source>
        <strain evidence="3 4">LacV</strain>
    </source>
</reference>
<dbReference type="OrthoDB" id="1953381at2"/>
<accession>A0A6I0F4J6</accession>
<dbReference type="RefSeq" id="WP_151860348.1">
    <property type="nucleotide sequence ID" value="NZ_WBZC01000012.1"/>
</dbReference>
<gene>
    <name evidence="3" type="primary">cpaB</name>
    <name evidence="3" type="ORF">F8154_04230</name>
</gene>
<feature type="region of interest" description="Disordered" evidence="1">
    <location>
        <begin position="244"/>
        <end position="282"/>
    </location>
</feature>
<dbReference type="InterPro" id="IPR031571">
    <property type="entry name" value="RcpC_dom"/>
</dbReference>
<dbReference type="EMBL" id="WBZC01000012">
    <property type="protein sequence ID" value="KAB3536292.1"/>
    <property type="molecule type" value="Genomic_DNA"/>
</dbReference>
<sequence length="282" mass="31288">MKKILRNRTILGIASIVLSLIICFGLTPLFNRAISEKVSVARITENIQKGELITSKMIETVEIGGYNLPDTVLRQEENIIGNYALTELHVGDYVLNSKISSKPLANYEYLTDFDGSERAISVSIKSFAAGLSGKLEPGDIVKVMASDYGDMRETVSPIELQYVKVLAVTAGTGLDTNEYELDQEAIEQDKELPATLTLKVNDTQAKVLAEMEAKGKIHVVFVYRGDKENADKFLDEQMLILSESEDEAQADKNENDDVNQNVTQESNQEVEEEVEASDDEEQ</sequence>
<dbReference type="Pfam" id="PF16976">
    <property type="entry name" value="RcpC"/>
    <property type="match status" value="1"/>
</dbReference>
<feature type="compositionally biased region" description="Acidic residues" evidence="1">
    <location>
        <begin position="268"/>
        <end position="282"/>
    </location>
</feature>
<proteinExistence type="predicted"/>
<dbReference type="InterPro" id="IPR017592">
    <property type="entry name" value="Pilus_assmbl_Flp-typ_CpaB"/>
</dbReference>
<dbReference type="NCBIfam" id="TIGR03177">
    <property type="entry name" value="pilus_cpaB"/>
    <property type="match status" value="1"/>
</dbReference>
<evidence type="ECO:0000313" key="4">
    <source>
        <dbReference type="Proteomes" id="UP000432715"/>
    </source>
</evidence>
<feature type="domain" description="Flp pilus assembly protein RcpC/CpaB" evidence="2">
    <location>
        <begin position="117"/>
        <end position="220"/>
    </location>
</feature>
<name>A0A6I0F4J6_9FIRM</name>
<keyword evidence="4" id="KW-1185">Reference proteome</keyword>
<comment type="caution">
    <text evidence="3">The sequence shown here is derived from an EMBL/GenBank/DDBJ whole genome shotgun (WGS) entry which is preliminary data.</text>
</comment>
<feature type="compositionally biased region" description="Low complexity" evidence="1">
    <location>
        <begin position="258"/>
        <end position="267"/>
    </location>
</feature>